<sequence length="283" mass="30895">MKKYAFFLGCIAPLRYPGIEKSTREVFKALGVELVDMKGANCCPAPGVIKSFSRATWLAAAARNLALAEKEGLDIITVCNGCYGSLFDAAHELHEDKDMLDEVNKILAEIGLKYSGETKVRHFAEVLYKDVGIEKIKKAVKKPADYNVAAFYGCHFLKPSKLKQLDDSENPVILDELIEAVGAKSVLRKQKAKPICCGAGGGLRSQFGDTALKFTRTNLEIMKNGGAEMIVDVCPFCHLQFDSGQKDSGYSFPVLHLSQLYGLAMGMNAKNLGLDAHITPVKL</sequence>
<dbReference type="Gene3D" id="1.20.1050.140">
    <property type="match status" value="1"/>
</dbReference>
<dbReference type="NCBIfam" id="TIGR03288">
    <property type="entry name" value="CoB_CoM_SS_B"/>
    <property type="match status" value="1"/>
</dbReference>
<dbReference type="GeneID" id="24817969"/>
<dbReference type="HOGENOM" id="CLU_052147_1_0_2"/>
<dbReference type="InterPro" id="IPR051278">
    <property type="entry name" value="HdrB/HdrD_reductase"/>
</dbReference>
<evidence type="ECO:0000256" key="3">
    <source>
        <dbReference type="ARBA" id="ARBA00022994"/>
    </source>
</evidence>
<evidence type="ECO:0000256" key="1">
    <source>
        <dbReference type="ARBA" id="ARBA00004808"/>
    </source>
</evidence>
<dbReference type="GO" id="GO:0015948">
    <property type="term" value="P:methanogenesis"/>
    <property type="evidence" value="ECO:0007669"/>
    <property type="project" value="UniProtKB-KW"/>
</dbReference>
<proteinExistence type="inferred from homology"/>
<keyword evidence="3" id="KW-0484">Methanogenesis</keyword>
<dbReference type="PANTHER" id="PTHR42947:SF1">
    <property type="entry name" value="COB--COM HETERODISULFIDE REDUCTASE SUBUNIT B 1"/>
    <property type="match status" value="1"/>
</dbReference>
<keyword evidence="7" id="KW-1185">Reference proteome</keyword>
<dbReference type="InterPro" id="IPR004017">
    <property type="entry name" value="Cys_rich_dom"/>
</dbReference>
<comment type="similarity">
    <text evidence="2">Belongs to the HdrB family.</text>
</comment>
<organism evidence="6 7">
    <name type="scientific">Candidatus Methanoplasma termitum</name>
    <dbReference type="NCBI Taxonomy" id="1577791"/>
    <lineage>
        <taxon>Archaea</taxon>
        <taxon>Methanobacteriati</taxon>
        <taxon>Thermoplasmatota</taxon>
        <taxon>Thermoplasmata</taxon>
        <taxon>Methanomassiliicoccales</taxon>
        <taxon>Methanomassiliicoccaceae</taxon>
        <taxon>Candidatus Methanoplasma</taxon>
    </lineage>
</organism>
<evidence type="ECO:0000256" key="2">
    <source>
        <dbReference type="ARBA" id="ARBA00010431"/>
    </source>
</evidence>
<keyword evidence="4 6" id="KW-0560">Oxidoreductase</keyword>
<comment type="pathway">
    <text evidence="1">Cofactor metabolism; coenzyme M-coenzyme B heterodisulfide reduction; coenzyme B and coenzyme M from coenzyme M-coenzyme B heterodisulfide: step 1/1.</text>
</comment>
<feature type="domain" description="Cysteine-rich" evidence="5">
    <location>
        <begin position="148"/>
        <end position="242"/>
    </location>
</feature>
<protein>
    <submittedName>
        <fullName evidence="6">HdrB1 protein</fullName>
        <ecNumber evidence="6">1.8.98.1</ecNumber>
    </submittedName>
</protein>
<reference evidence="6 7" key="1">
    <citation type="journal article" date="2014" name="Appl. Environ. Microbiol.">
        <title>Comparative Genome Analysis of 'Candidatus Methanoplasma termitum' Indicates a New Mode of Energy Metabolism in the Seventh Order of Methanogens.</title>
        <authorList>
            <person name="Lang K."/>
            <person name="Schuldes J."/>
            <person name="Klingl A."/>
            <person name="Poehlein A."/>
            <person name="Daniel R."/>
            <person name="Brune A."/>
        </authorList>
    </citation>
    <scope>NUCLEOTIDE SEQUENCE [LARGE SCALE GENOMIC DNA]</scope>
    <source>
        <strain evidence="7">Mpt1</strain>
    </source>
</reference>
<dbReference type="EC" id="1.8.98.1" evidence="6"/>
<accession>A0A0A7LFC9</accession>
<evidence type="ECO:0000256" key="4">
    <source>
        <dbReference type="ARBA" id="ARBA00023002"/>
    </source>
</evidence>
<dbReference type="PANTHER" id="PTHR42947">
    <property type="entry name" value="COB--COM HETERODISULFIDE REDUCTASE SUBUNIT B 1"/>
    <property type="match status" value="1"/>
</dbReference>
<name>A0A0A7LFC9_9ARCH</name>
<dbReference type="OrthoDB" id="144689at2157"/>
<dbReference type="EMBL" id="CP010070">
    <property type="protein sequence ID" value="AIZ56196.1"/>
    <property type="molecule type" value="Genomic_DNA"/>
</dbReference>
<dbReference type="STRING" id="1577791.Mpt1_c02970"/>
<gene>
    <name evidence="6" type="primary">hdrB1</name>
    <name evidence="6" type="ORF">Mpt1_c02970</name>
</gene>
<dbReference type="Proteomes" id="UP000030787">
    <property type="component" value="Chromosome"/>
</dbReference>
<dbReference type="GO" id="GO:0051912">
    <property type="term" value="F:CoB--CoM heterodisulfide reductase activity"/>
    <property type="evidence" value="ECO:0007669"/>
    <property type="project" value="UniProtKB-EC"/>
</dbReference>
<feature type="domain" description="Cysteine-rich" evidence="5">
    <location>
        <begin position="4"/>
        <end position="86"/>
    </location>
</feature>
<evidence type="ECO:0000313" key="7">
    <source>
        <dbReference type="Proteomes" id="UP000030787"/>
    </source>
</evidence>
<dbReference type="RefSeq" id="WP_048111541.1">
    <property type="nucleotide sequence ID" value="NZ_CP010070.1"/>
</dbReference>
<dbReference type="KEGG" id="mear:Mpt1_c02970"/>
<dbReference type="UniPathway" id="UPA00647">
    <property type="reaction ID" value="UER00700"/>
</dbReference>
<evidence type="ECO:0000313" key="6">
    <source>
        <dbReference type="EMBL" id="AIZ56196.1"/>
    </source>
</evidence>
<dbReference type="Pfam" id="PF02754">
    <property type="entry name" value="CCG"/>
    <property type="match status" value="2"/>
</dbReference>
<dbReference type="InterPro" id="IPR017678">
    <property type="entry name" value="CoB/CoM_hetero-S_Rdtase_bsu"/>
</dbReference>
<dbReference type="AlphaFoldDB" id="A0A0A7LFC9"/>
<evidence type="ECO:0000259" key="5">
    <source>
        <dbReference type="Pfam" id="PF02754"/>
    </source>
</evidence>